<dbReference type="EMBL" id="JBHTMB010000064">
    <property type="protein sequence ID" value="MFD1233477.1"/>
    <property type="molecule type" value="Genomic_DNA"/>
</dbReference>
<dbReference type="InterPro" id="IPR009061">
    <property type="entry name" value="DNA-bd_dom_put_sf"/>
</dbReference>
<dbReference type="InterPro" id="IPR036724">
    <property type="entry name" value="Cobalamin-bd_sf"/>
</dbReference>
<evidence type="ECO:0000313" key="4">
    <source>
        <dbReference type="Proteomes" id="UP001597182"/>
    </source>
</evidence>
<feature type="domain" description="HTH merR-type" evidence="2">
    <location>
        <begin position="25"/>
        <end position="94"/>
    </location>
</feature>
<comment type="caution">
    <text evidence="3">The sequence shown here is derived from an EMBL/GenBank/DDBJ whole genome shotgun (WGS) entry which is preliminary data.</text>
</comment>
<dbReference type="PROSITE" id="PS50937">
    <property type="entry name" value="HTH_MERR_2"/>
    <property type="match status" value="1"/>
</dbReference>
<dbReference type="InterPro" id="IPR000551">
    <property type="entry name" value="MerR-type_HTH_dom"/>
</dbReference>
<dbReference type="SMART" id="SM00422">
    <property type="entry name" value="HTH_MERR"/>
    <property type="match status" value="1"/>
</dbReference>
<gene>
    <name evidence="3" type="ORF">ACFQ34_09305</name>
</gene>
<dbReference type="Gene3D" id="1.10.1660.10">
    <property type="match status" value="1"/>
</dbReference>
<dbReference type="RefSeq" id="WP_346092220.1">
    <property type="nucleotide sequence ID" value="NZ_BAABKS010000053.1"/>
</dbReference>
<dbReference type="Gene3D" id="1.10.1240.10">
    <property type="entry name" value="Methionine synthase domain"/>
    <property type="match status" value="1"/>
</dbReference>
<feature type="region of interest" description="Disordered" evidence="1">
    <location>
        <begin position="1"/>
        <end position="21"/>
    </location>
</feature>
<evidence type="ECO:0000256" key="1">
    <source>
        <dbReference type="SAM" id="MobiDB-lite"/>
    </source>
</evidence>
<dbReference type="InterPro" id="IPR036594">
    <property type="entry name" value="Meth_synthase_dom"/>
</dbReference>
<dbReference type="SUPFAM" id="SSF52242">
    <property type="entry name" value="Cobalamin (vitamin B12)-binding domain"/>
    <property type="match status" value="1"/>
</dbReference>
<proteinExistence type="predicted"/>
<organism evidence="3 4">
    <name type="scientific">Pseudonocardia benzenivorans</name>
    <dbReference type="NCBI Taxonomy" id="228005"/>
    <lineage>
        <taxon>Bacteria</taxon>
        <taxon>Bacillati</taxon>
        <taxon>Actinomycetota</taxon>
        <taxon>Actinomycetes</taxon>
        <taxon>Pseudonocardiales</taxon>
        <taxon>Pseudonocardiaceae</taxon>
        <taxon>Pseudonocardia</taxon>
    </lineage>
</organism>
<evidence type="ECO:0000259" key="2">
    <source>
        <dbReference type="PROSITE" id="PS50937"/>
    </source>
</evidence>
<feature type="compositionally biased region" description="Low complexity" evidence="1">
    <location>
        <begin position="1"/>
        <end position="20"/>
    </location>
</feature>
<keyword evidence="4" id="KW-1185">Reference proteome</keyword>
<sequence>MYGDAGPASAHPAGPSPGAATDELSLPVAAVARRLGVAPATLRTWARRYGLEPSGHVPGSHRRYTTTDLARLQVMHRALTHGSGPAEAARLALTTPLEALPTVPAPRPAMAPRLDPAPVPHVPARSWPAATGLREDTVAAELDDDRPGPAAGRGGRVLRLPGATPRARGLARAASAMDAEGIRAVLLDSVTADGLVVSWDQVARPVLVAVAQRWESTGRGVEIEHLVSDCVTAVFNARAVLAPARAGLRPVLLAGMPREQHVLPLTVLAAVLAERGIPCRPLGADLPADALADAVRRTAPAAVVLWSQVPETADADVVTGLPRTRPRHRLLVGGVGWDETLLPPAITRLSTLVDAADLLTRVATS</sequence>
<dbReference type="Pfam" id="PF13411">
    <property type="entry name" value="MerR_1"/>
    <property type="match status" value="1"/>
</dbReference>
<protein>
    <submittedName>
        <fullName evidence="3">MerR family transcriptional regulator</fullName>
    </submittedName>
</protein>
<evidence type="ECO:0000313" key="3">
    <source>
        <dbReference type="EMBL" id="MFD1233477.1"/>
    </source>
</evidence>
<dbReference type="Proteomes" id="UP001597182">
    <property type="component" value="Unassembled WGS sequence"/>
</dbReference>
<reference evidence="4" key="1">
    <citation type="journal article" date="2019" name="Int. J. Syst. Evol. Microbiol.">
        <title>The Global Catalogue of Microorganisms (GCM) 10K type strain sequencing project: providing services to taxonomists for standard genome sequencing and annotation.</title>
        <authorList>
            <consortium name="The Broad Institute Genomics Platform"/>
            <consortium name="The Broad Institute Genome Sequencing Center for Infectious Disease"/>
            <person name="Wu L."/>
            <person name="Ma J."/>
        </authorList>
    </citation>
    <scope>NUCLEOTIDE SEQUENCE [LARGE SCALE GENOMIC DNA]</scope>
    <source>
        <strain evidence="4">CCUG 49018</strain>
    </source>
</reference>
<dbReference type="Gene3D" id="3.40.50.280">
    <property type="entry name" value="Cobalamin-binding domain"/>
    <property type="match status" value="1"/>
</dbReference>
<dbReference type="InterPro" id="IPR003759">
    <property type="entry name" value="Cbl-bd_cap"/>
</dbReference>
<dbReference type="SUPFAM" id="SSF46955">
    <property type="entry name" value="Putative DNA-binding domain"/>
    <property type="match status" value="1"/>
</dbReference>
<name>A0ABW3VEH8_9PSEU</name>
<accession>A0ABW3VEH8</accession>
<dbReference type="Pfam" id="PF02607">
    <property type="entry name" value="B12-binding_2"/>
    <property type="match status" value="1"/>
</dbReference>